<evidence type="ECO:0000256" key="7">
    <source>
        <dbReference type="ARBA" id="ARBA00022927"/>
    </source>
</evidence>
<dbReference type="RefSeq" id="WP_212813312.1">
    <property type="nucleotide sequence ID" value="NZ_AP024329.1"/>
</dbReference>
<keyword evidence="9" id="KW-0472">Membrane</keyword>
<comment type="subcellular location">
    <subcellularLocation>
        <location evidence="1">Cell inner membrane</location>
        <topology evidence="1">Single-pass membrane protein</topology>
        <orientation evidence="1">Periplasmic side</orientation>
    </subcellularLocation>
</comment>
<evidence type="ECO:0000256" key="3">
    <source>
        <dbReference type="ARBA" id="ARBA00022448"/>
    </source>
</evidence>
<keyword evidence="7" id="KW-0653">Protein transport</keyword>
<sequence>MAVLLNEAHLHVKQPWSKGAALSLIAHLLLALFAVVTFEKQTVDLAAPAAVMLAFAPEAQTAISQPTLPTGVNQQRKVDASKAQVTPEKVDTPKVVEADDGELAQLKPRPPAPKPVKKRDVQRENRLNQQAMAGNATVTSQAAPQPQLKQAATTAAPVESDAARNAEAQMTWEGLVMGALNRVKQYPADAKRRGREGVARVTFTVSDSGAVIASQLAGSSGTIALDREALAMLQRASPLPPPPASLLEAGRYRITLPVSFDLKKS</sequence>
<dbReference type="PANTHER" id="PTHR33446">
    <property type="entry name" value="PROTEIN TONB-RELATED"/>
    <property type="match status" value="1"/>
</dbReference>
<name>A0ABN6DPI1_ERWRD</name>
<reference evidence="12 13" key="1">
    <citation type="submission" date="2021-01" db="EMBL/GenBank/DDBJ databases">
        <title>Complete genome sequence of Erwinia rhapontici MAFF 311153.</title>
        <authorList>
            <person name="Morohoshi T."/>
            <person name="Someya N."/>
        </authorList>
    </citation>
    <scope>NUCLEOTIDE SEQUENCE [LARGE SCALE GENOMIC DNA]</scope>
    <source>
        <strain evidence="12 13">MAFF 311153</strain>
    </source>
</reference>
<dbReference type="Gene3D" id="3.30.1150.10">
    <property type="match status" value="1"/>
</dbReference>
<evidence type="ECO:0000259" key="11">
    <source>
        <dbReference type="PROSITE" id="PS52015"/>
    </source>
</evidence>
<evidence type="ECO:0000256" key="8">
    <source>
        <dbReference type="ARBA" id="ARBA00022989"/>
    </source>
</evidence>
<keyword evidence="13" id="KW-1185">Reference proteome</keyword>
<dbReference type="Proteomes" id="UP000677515">
    <property type="component" value="Chromosome"/>
</dbReference>
<evidence type="ECO:0000256" key="9">
    <source>
        <dbReference type="ARBA" id="ARBA00023136"/>
    </source>
</evidence>
<dbReference type="Pfam" id="PF03544">
    <property type="entry name" value="TonB_C"/>
    <property type="match status" value="1"/>
</dbReference>
<keyword evidence="4" id="KW-1003">Cell membrane</keyword>
<evidence type="ECO:0000256" key="1">
    <source>
        <dbReference type="ARBA" id="ARBA00004383"/>
    </source>
</evidence>
<evidence type="ECO:0000256" key="2">
    <source>
        <dbReference type="ARBA" id="ARBA00006555"/>
    </source>
</evidence>
<dbReference type="InterPro" id="IPR037682">
    <property type="entry name" value="TonB_C"/>
</dbReference>
<keyword evidence="6" id="KW-0812">Transmembrane</keyword>
<accession>A0ABN6DPI1</accession>
<keyword evidence="5" id="KW-0997">Cell inner membrane</keyword>
<keyword evidence="8" id="KW-1133">Transmembrane helix</keyword>
<feature type="region of interest" description="Disordered" evidence="10">
    <location>
        <begin position="66"/>
        <end position="121"/>
    </location>
</feature>
<dbReference type="SUPFAM" id="SSF74653">
    <property type="entry name" value="TolA/TonB C-terminal domain"/>
    <property type="match status" value="1"/>
</dbReference>
<evidence type="ECO:0000313" key="13">
    <source>
        <dbReference type="Proteomes" id="UP000677515"/>
    </source>
</evidence>
<dbReference type="PROSITE" id="PS52015">
    <property type="entry name" value="TONB_CTD"/>
    <property type="match status" value="1"/>
</dbReference>
<feature type="compositionally biased region" description="Polar residues" evidence="10">
    <location>
        <begin position="66"/>
        <end position="75"/>
    </location>
</feature>
<evidence type="ECO:0000256" key="5">
    <source>
        <dbReference type="ARBA" id="ARBA00022519"/>
    </source>
</evidence>
<evidence type="ECO:0000313" key="12">
    <source>
        <dbReference type="EMBL" id="BCQ36668.1"/>
    </source>
</evidence>
<evidence type="ECO:0000256" key="10">
    <source>
        <dbReference type="SAM" id="MobiDB-lite"/>
    </source>
</evidence>
<evidence type="ECO:0000256" key="6">
    <source>
        <dbReference type="ARBA" id="ARBA00022692"/>
    </source>
</evidence>
<dbReference type="InterPro" id="IPR006260">
    <property type="entry name" value="TonB/TolA_C"/>
</dbReference>
<keyword evidence="3" id="KW-0813">Transport</keyword>
<organism evidence="12 13">
    <name type="scientific">Erwinia rhapontici</name>
    <name type="common">Pectobacterium rhapontici</name>
    <dbReference type="NCBI Taxonomy" id="55212"/>
    <lineage>
        <taxon>Bacteria</taxon>
        <taxon>Pseudomonadati</taxon>
        <taxon>Pseudomonadota</taxon>
        <taxon>Gammaproteobacteria</taxon>
        <taxon>Enterobacterales</taxon>
        <taxon>Erwiniaceae</taxon>
        <taxon>Erwinia</taxon>
    </lineage>
</organism>
<comment type="similarity">
    <text evidence="2">Belongs to the TonB family.</text>
</comment>
<evidence type="ECO:0000256" key="4">
    <source>
        <dbReference type="ARBA" id="ARBA00022475"/>
    </source>
</evidence>
<dbReference type="PANTHER" id="PTHR33446:SF2">
    <property type="entry name" value="PROTEIN TONB"/>
    <property type="match status" value="1"/>
</dbReference>
<feature type="domain" description="TonB C-terminal" evidence="11">
    <location>
        <begin position="171"/>
        <end position="265"/>
    </location>
</feature>
<dbReference type="NCBIfam" id="TIGR01352">
    <property type="entry name" value="tonB_Cterm"/>
    <property type="match status" value="1"/>
</dbReference>
<proteinExistence type="inferred from homology"/>
<dbReference type="InterPro" id="IPR051045">
    <property type="entry name" value="TonB-dependent_transducer"/>
</dbReference>
<protein>
    <submittedName>
        <fullName evidence="12">Colicin Js sensitivity protein CjrB</fullName>
    </submittedName>
</protein>
<dbReference type="EMBL" id="AP024329">
    <property type="protein sequence ID" value="BCQ36668.1"/>
    <property type="molecule type" value="Genomic_DNA"/>
</dbReference>
<gene>
    <name evidence="12" type="ORF">ERHA53_40110</name>
</gene>
<feature type="compositionally biased region" description="Basic and acidic residues" evidence="10">
    <location>
        <begin position="88"/>
        <end position="97"/>
    </location>
</feature>